<reference evidence="1" key="2">
    <citation type="submission" date="2014-06" db="EMBL/GenBank/DDBJ databases">
        <title>The complete genome of Blastobotrys (Arxula) adeninivorans LS3 - a yeast of biotechnological interest.</title>
        <authorList>
            <person name="Kunze G."/>
            <person name="Gaillardin C."/>
            <person name="Czernicka M."/>
            <person name="Durrens P."/>
            <person name="Martin T."/>
            <person name="Boer E."/>
            <person name="Gabaldon T."/>
            <person name="Cruz J."/>
            <person name="Talla E."/>
            <person name="Marck C."/>
            <person name="Goffeau A."/>
            <person name="Barbe V."/>
            <person name="Baret P."/>
            <person name="Baronian K."/>
            <person name="Beier S."/>
            <person name="Bleykasten C."/>
            <person name="Bode R."/>
            <person name="Casaregola S."/>
            <person name="Despons L."/>
            <person name="Fairhead C."/>
            <person name="Giersberg M."/>
            <person name="Gierski P."/>
            <person name="Hahnel U."/>
            <person name="Hartmann A."/>
            <person name="Jankowska D."/>
            <person name="Jubin C."/>
            <person name="Jung P."/>
            <person name="Lafontaine I."/>
            <person name="Leh-Louis V."/>
            <person name="Lemaire M."/>
            <person name="Marcet-Houben M."/>
            <person name="Mascher M."/>
            <person name="Morel G."/>
            <person name="Richard G.-F."/>
            <person name="Riechen J."/>
            <person name="Sacerdot C."/>
            <person name="Sarkar A."/>
            <person name="Savel G."/>
            <person name="Schacherer J."/>
            <person name="Sherman D."/>
            <person name="Straub M.-L."/>
            <person name="Stein N."/>
            <person name="Thierry A."/>
            <person name="Trautwein-Schult A."/>
            <person name="Westhof E."/>
            <person name="Worch S."/>
            <person name="Dujon B."/>
            <person name="Souciet J.-L."/>
            <person name="Wincker P."/>
            <person name="Scholz U."/>
            <person name="Neuveglise N."/>
        </authorList>
    </citation>
    <scope>NUCLEOTIDE SEQUENCE</scope>
    <source>
        <strain evidence="1">LS3</strain>
    </source>
</reference>
<organism evidence="1">
    <name type="scientific">Blastobotrys adeninivorans</name>
    <name type="common">Yeast</name>
    <name type="synonym">Arxula adeninivorans</name>
    <dbReference type="NCBI Taxonomy" id="409370"/>
    <lineage>
        <taxon>Eukaryota</taxon>
        <taxon>Fungi</taxon>
        <taxon>Dikarya</taxon>
        <taxon>Ascomycota</taxon>
        <taxon>Saccharomycotina</taxon>
        <taxon>Dipodascomycetes</taxon>
        <taxon>Dipodascales</taxon>
        <taxon>Trichomonascaceae</taxon>
        <taxon>Blastobotrys</taxon>
    </lineage>
</organism>
<dbReference type="AlphaFoldDB" id="A0A060TB63"/>
<dbReference type="PANTHER" id="PTHR34365">
    <property type="entry name" value="ENOLASE (DUF1399)"/>
    <property type="match status" value="1"/>
</dbReference>
<sequence>MDIYKNLATDSKSSTTVAPDQAIVHLKLLETLYQLRKAVEQWDGLYGVYNNQRLVQFSDEETDIDHGQQRWAVFVQVAAERFQTWWTRAIIPMYNAWPMSLSQLESTGKNWWTRQVPRQIGKDYLPPLDVLMVWHAYMLNPRTYLEDCMRFGLGSLWTSDMPWGLLNEALTAQYDNKSGMLYGYDPGNHAKANFEKSTGLSWDPLSNGPPYKDLVCPACGTKNPCPWLSIVEVGKGVATIGTRSYSANNLIYPCSKCGYNFTHDKLRLRQFLVDLNDNRTRYIPMPGTLLDLELNIPMDPNDHMILDVLGKKELIYNLLSPLVTQPGVLCEKGEYMQAAKHQVELAFEEFKKDCSKLRRNQVNVKAVKTTIRLVRRVLSCYWTNSSIFGQDLSACVVRQASFIEKMHGLDWLHSPALANTMRRAILRYQRFLDVMGREKHMVVPTLDIDLAWHTHQLSPRRYYVYTIKTNAMFVNHDDKIGETKLSQAFRSTARRYEKKYNEPYSECLCWYCEGVRQSNSSLLTSSRIKKRLEHLTDPLRDYNELPGAHISAHNAISDVGSGKTILRTSHERSLWESYEKAYKQAVKRSNKLRRPPPPRCSNRSLFYGAAAGATIPAFMLMGAANCACDTHGGYGNCVSGACSTLNAAGSCGSGACAGMGGGGFSGCASSFISCGGGVSIGGCAGAGFGGGGGGGCGGGGGGGGCGGGGGGGSC</sequence>
<dbReference type="PANTHER" id="PTHR34365:SF7">
    <property type="entry name" value="GLYCINE-RICH DOMAIN-CONTAINING PROTEIN 1"/>
    <property type="match status" value="1"/>
</dbReference>
<accession>A0A060TB63</accession>
<protein>
    <submittedName>
        <fullName evidence="1">ARAD1B05786p</fullName>
    </submittedName>
</protein>
<dbReference type="InterPro" id="IPR009836">
    <property type="entry name" value="GRDP-like"/>
</dbReference>
<name>A0A060TB63_BLAAD</name>
<dbReference type="Pfam" id="PF07173">
    <property type="entry name" value="GRDP-like"/>
    <property type="match status" value="1"/>
</dbReference>
<gene>
    <name evidence="1" type="ORF">GNLVRS02_ARAD1B05786g</name>
</gene>
<dbReference type="EMBL" id="HG937692">
    <property type="protein sequence ID" value="CDP36122.1"/>
    <property type="molecule type" value="Genomic_DNA"/>
</dbReference>
<proteinExistence type="predicted"/>
<dbReference type="PhylomeDB" id="A0A060TB63"/>
<reference evidence="1" key="1">
    <citation type="submission" date="2014-02" db="EMBL/GenBank/DDBJ databases">
        <authorList>
            <person name="Genoscope - CEA"/>
        </authorList>
    </citation>
    <scope>NUCLEOTIDE SEQUENCE</scope>
    <source>
        <strain evidence="1">LS3</strain>
    </source>
</reference>
<evidence type="ECO:0000313" key="1">
    <source>
        <dbReference type="EMBL" id="CDP36122.1"/>
    </source>
</evidence>